<feature type="non-terminal residue" evidence="2">
    <location>
        <position position="88"/>
    </location>
</feature>
<dbReference type="EMBL" id="UINC01135538">
    <property type="protein sequence ID" value="SVD19749.1"/>
    <property type="molecule type" value="Genomic_DNA"/>
</dbReference>
<keyword evidence="1" id="KW-0472">Membrane</keyword>
<keyword evidence="1" id="KW-0812">Transmembrane</keyword>
<feature type="non-terminal residue" evidence="2">
    <location>
        <position position="1"/>
    </location>
</feature>
<gene>
    <name evidence="2" type="ORF">METZ01_LOCUS372603</name>
</gene>
<sequence length="88" mass="9795">MRLFYIIFLSTFLVLAIGVGVFGYWLVNSGNNDRKTAIESELGKISKLLSGQLSSVMKDGTTDTDRIDKTLENLQHKIPGINKETGEF</sequence>
<name>A0A382TC84_9ZZZZ</name>
<proteinExistence type="predicted"/>
<organism evidence="2">
    <name type="scientific">marine metagenome</name>
    <dbReference type="NCBI Taxonomy" id="408172"/>
    <lineage>
        <taxon>unclassified sequences</taxon>
        <taxon>metagenomes</taxon>
        <taxon>ecological metagenomes</taxon>
    </lineage>
</organism>
<evidence type="ECO:0000256" key="1">
    <source>
        <dbReference type="SAM" id="Phobius"/>
    </source>
</evidence>
<evidence type="ECO:0000313" key="2">
    <source>
        <dbReference type="EMBL" id="SVD19749.1"/>
    </source>
</evidence>
<keyword evidence="1" id="KW-1133">Transmembrane helix</keyword>
<reference evidence="2" key="1">
    <citation type="submission" date="2018-05" db="EMBL/GenBank/DDBJ databases">
        <authorList>
            <person name="Lanie J.A."/>
            <person name="Ng W.-L."/>
            <person name="Kazmierczak K.M."/>
            <person name="Andrzejewski T.M."/>
            <person name="Davidsen T.M."/>
            <person name="Wayne K.J."/>
            <person name="Tettelin H."/>
            <person name="Glass J.I."/>
            <person name="Rusch D."/>
            <person name="Podicherti R."/>
            <person name="Tsui H.-C.T."/>
            <person name="Winkler M.E."/>
        </authorList>
    </citation>
    <scope>NUCLEOTIDE SEQUENCE</scope>
</reference>
<accession>A0A382TC84</accession>
<feature type="transmembrane region" description="Helical" evidence="1">
    <location>
        <begin position="6"/>
        <end position="27"/>
    </location>
</feature>
<protein>
    <submittedName>
        <fullName evidence="2">Uncharacterized protein</fullName>
    </submittedName>
</protein>
<dbReference type="AlphaFoldDB" id="A0A382TC84"/>